<sequence length="661" mass="74427">MPRIKEAQWNMKAFSKMSRLRLLKIDNVQLSEGPDDLSNDLRFLEWHSYPSKSLPAGLQVDELVELHMANSSIEQLWSGIAGLSSSILHLIGLEVLSMNNCKNLESIPSSIGCLKSLKKLDLSGCSELKNIPENLGKVESLEEFDVSGTSIRQPPASIFLLKCLKVLSFDGCKRIAVNPTDQRLPSLSGLFSLEVLDLCACNLREGALPEDIGCLSSLKSLDLSWNNFVSLPRSIIKLSGLETLVLEDCRMLESLPEVPSKIQTLNLNGCICLKEIPDPIKLNSSKRSEFICIDCRELYEHKGQDILGLTMLERYLQGLSNPRPGFGIAFPGNEIPGWFNHQSKGSSISVQVPSWSLGFVACVAFSANGESPSLFCHFKANGIENYPSPMCISCNSIQLLSDHIWLFYLSFDYLKELKEWKHGSFSNIELSFHSYERRVKVKNCGVCLLYSPSSQSSAHFIVASKEASSLLVSSSYRQWMQDVFLGFISADSLAIEIRFHLTDAELVLYFLKRKICENSFKFDSIRDVDVFKWDPDELPELSPSESRQWYFFGPRDRTCPTRARLDRATRQGNWKAKGGHNIVCNSRKVGVIKTAVFYRGHPRIGQLTDWEMQEYTLDEKELEGCTNVQDCYALYKLYKNKTGNVPGLIKLFGVPILKQSK</sequence>
<accession>A0A8X8C3V1</accession>
<protein>
    <recommendedName>
        <fullName evidence="4">NAC domain-containing protein</fullName>
    </recommendedName>
</protein>
<dbReference type="InterPro" id="IPR003441">
    <property type="entry name" value="NAC-dom"/>
</dbReference>
<dbReference type="SMART" id="SM00369">
    <property type="entry name" value="LRR_TYP"/>
    <property type="match status" value="2"/>
</dbReference>
<dbReference type="PANTHER" id="PTHR31744:SF216">
    <property type="entry name" value="NAC TRANSCRIPTION FACTOR"/>
    <property type="match status" value="1"/>
</dbReference>
<dbReference type="InterPro" id="IPR001611">
    <property type="entry name" value="Leu-rich_rpt"/>
</dbReference>
<comment type="subcellular location">
    <subcellularLocation>
        <location evidence="1">Nucleus</location>
    </subcellularLocation>
</comment>
<dbReference type="InterPro" id="IPR055414">
    <property type="entry name" value="LRR_R13L4/SHOC2-like"/>
</dbReference>
<organism evidence="5 6">
    <name type="scientific">Populus tomentosa</name>
    <name type="common">Chinese white poplar</name>
    <dbReference type="NCBI Taxonomy" id="118781"/>
    <lineage>
        <taxon>Eukaryota</taxon>
        <taxon>Viridiplantae</taxon>
        <taxon>Streptophyta</taxon>
        <taxon>Embryophyta</taxon>
        <taxon>Tracheophyta</taxon>
        <taxon>Spermatophyta</taxon>
        <taxon>Magnoliopsida</taxon>
        <taxon>eudicotyledons</taxon>
        <taxon>Gunneridae</taxon>
        <taxon>Pentapetalae</taxon>
        <taxon>rosids</taxon>
        <taxon>fabids</taxon>
        <taxon>Malpighiales</taxon>
        <taxon>Salicaceae</taxon>
        <taxon>Saliceae</taxon>
        <taxon>Populus</taxon>
    </lineage>
</organism>
<dbReference type="Pfam" id="PF23598">
    <property type="entry name" value="LRR_14"/>
    <property type="match status" value="1"/>
</dbReference>
<reference evidence="5" key="1">
    <citation type="journal article" date="2020" name="bioRxiv">
        <title>Hybrid origin of Populus tomentosa Carr. identified through genome sequencing and phylogenomic analysis.</title>
        <authorList>
            <person name="An X."/>
            <person name="Gao K."/>
            <person name="Chen Z."/>
            <person name="Li J."/>
            <person name="Yang X."/>
            <person name="Yang X."/>
            <person name="Zhou J."/>
            <person name="Guo T."/>
            <person name="Zhao T."/>
            <person name="Huang S."/>
            <person name="Miao D."/>
            <person name="Khan W.U."/>
            <person name="Rao P."/>
            <person name="Ye M."/>
            <person name="Lei B."/>
            <person name="Liao W."/>
            <person name="Wang J."/>
            <person name="Ji L."/>
            <person name="Li Y."/>
            <person name="Guo B."/>
            <person name="Mustafa N.S."/>
            <person name="Li S."/>
            <person name="Yun Q."/>
            <person name="Keller S.R."/>
            <person name="Mao J."/>
            <person name="Zhang R."/>
            <person name="Strauss S.H."/>
        </authorList>
    </citation>
    <scope>NUCLEOTIDE SEQUENCE</scope>
    <source>
        <strain evidence="5">GM15</strain>
        <tissue evidence="5">Leaf</tissue>
    </source>
</reference>
<dbReference type="InterPro" id="IPR011713">
    <property type="entry name" value="Leu-rich_rpt_3"/>
</dbReference>
<keyword evidence="3" id="KW-0677">Repeat</keyword>
<dbReference type="Proteomes" id="UP000886885">
    <property type="component" value="Chromosome 17D"/>
</dbReference>
<dbReference type="AlphaFoldDB" id="A0A8X8C3V1"/>
<evidence type="ECO:0000313" key="6">
    <source>
        <dbReference type="Proteomes" id="UP000886885"/>
    </source>
</evidence>
<dbReference type="InterPro" id="IPR003591">
    <property type="entry name" value="Leu-rich_rpt_typical-subtyp"/>
</dbReference>
<gene>
    <name evidence="5" type="ORF">POTOM_055169</name>
</gene>
<comment type="caution">
    <text evidence="5">The sequence shown here is derived from an EMBL/GenBank/DDBJ whole genome shotgun (WGS) entry which is preliminary data.</text>
</comment>
<keyword evidence="2" id="KW-0433">Leucine-rich repeat</keyword>
<dbReference type="GO" id="GO:0006355">
    <property type="term" value="P:regulation of DNA-templated transcription"/>
    <property type="evidence" value="ECO:0007669"/>
    <property type="project" value="InterPro"/>
</dbReference>
<name>A0A8X8C3V1_POPTO</name>
<dbReference type="Pfam" id="PF20160">
    <property type="entry name" value="C-JID"/>
    <property type="match status" value="1"/>
</dbReference>
<dbReference type="GO" id="GO:0003677">
    <property type="term" value="F:DNA binding"/>
    <property type="evidence" value="ECO:0007669"/>
    <property type="project" value="InterPro"/>
</dbReference>
<evidence type="ECO:0000259" key="4">
    <source>
        <dbReference type="PROSITE" id="PS51005"/>
    </source>
</evidence>
<evidence type="ECO:0000313" key="5">
    <source>
        <dbReference type="EMBL" id="KAG6741889.1"/>
    </source>
</evidence>
<evidence type="ECO:0000256" key="2">
    <source>
        <dbReference type="ARBA" id="ARBA00022614"/>
    </source>
</evidence>
<evidence type="ECO:0000256" key="1">
    <source>
        <dbReference type="ARBA" id="ARBA00004123"/>
    </source>
</evidence>
<dbReference type="Pfam" id="PF00560">
    <property type="entry name" value="LRR_1"/>
    <property type="match status" value="2"/>
</dbReference>
<keyword evidence="6" id="KW-1185">Reference proteome</keyword>
<dbReference type="OrthoDB" id="2020019at2759"/>
<proteinExistence type="predicted"/>
<dbReference type="InterPro" id="IPR045344">
    <property type="entry name" value="C-JID"/>
</dbReference>
<evidence type="ECO:0000256" key="3">
    <source>
        <dbReference type="ARBA" id="ARBA00022737"/>
    </source>
</evidence>
<dbReference type="EMBL" id="JAAWWB010000034">
    <property type="protein sequence ID" value="KAG6741889.1"/>
    <property type="molecule type" value="Genomic_DNA"/>
</dbReference>
<dbReference type="PROSITE" id="PS51005">
    <property type="entry name" value="NAC"/>
    <property type="match status" value="1"/>
</dbReference>
<feature type="domain" description="NAC" evidence="4">
    <location>
        <begin position="493"/>
        <end position="640"/>
    </location>
</feature>
<dbReference type="Pfam" id="PF02365">
    <property type="entry name" value="NAM"/>
    <property type="match status" value="1"/>
</dbReference>
<dbReference type="PANTHER" id="PTHR31744">
    <property type="entry name" value="PROTEIN CUP-SHAPED COTYLEDON 2-RELATED"/>
    <property type="match status" value="1"/>
</dbReference>
<dbReference type="Pfam" id="PF07725">
    <property type="entry name" value="LRR_3"/>
    <property type="match status" value="1"/>
</dbReference>
<dbReference type="GO" id="GO:0005634">
    <property type="term" value="C:nucleus"/>
    <property type="evidence" value="ECO:0007669"/>
    <property type="project" value="UniProtKB-SubCell"/>
</dbReference>